<gene>
    <name evidence="4" type="ORF">LCOR_09867.1</name>
</gene>
<keyword evidence="1" id="KW-0863">Zinc-finger</keyword>
<evidence type="ECO:0000256" key="1">
    <source>
        <dbReference type="PROSITE-ProRule" id="PRU00047"/>
    </source>
</evidence>
<feature type="compositionally biased region" description="Basic and acidic residues" evidence="2">
    <location>
        <begin position="1152"/>
        <end position="1165"/>
    </location>
</feature>
<feature type="compositionally biased region" description="Polar residues" evidence="2">
    <location>
        <begin position="596"/>
        <end position="605"/>
    </location>
</feature>
<feature type="compositionally biased region" description="Polar residues" evidence="2">
    <location>
        <begin position="992"/>
        <end position="1015"/>
    </location>
</feature>
<organism evidence="4 5">
    <name type="scientific">Lichtheimia corymbifera JMRC:FSU:9682</name>
    <dbReference type="NCBI Taxonomy" id="1263082"/>
    <lineage>
        <taxon>Eukaryota</taxon>
        <taxon>Fungi</taxon>
        <taxon>Fungi incertae sedis</taxon>
        <taxon>Mucoromycota</taxon>
        <taxon>Mucoromycotina</taxon>
        <taxon>Mucoromycetes</taxon>
        <taxon>Mucorales</taxon>
        <taxon>Lichtheimiaceae</taxon>
        <taxon>Lichtheimia</taxon>
    </lineage>
</organism>
<sequence>MDAPIDVLKIEHNVVTKELARFRPCDPETRCYFCREWAQFIYKKHLAWTGKSQPDPSQSKANASGDCVLHAGRFSIKLPKFSEVQQPSSKQQRQKERSTKLFDDFKKQLDTKNGDLPGDLTVQVVDMCEKWIDQPSSLVALPALFEPVEFDAYDESLSTTSEPKEPARLLDPLEIERQHVILPSKGFHLLKNLTGDILLSHKEPACEHMRPEWKSPSDLEVDRNIFNEKMAREVKAVMVEVEQALHESWRHLTSFITQVKALDKERNTLMGKDCQKNIDYFAQKQSLPSFQEYWSSQGDFKKKRADMATVDAAFIGFFDLLESKVKEFQTSFVHTRLDAVCTLIQKLWDLVVPAIQQMAERMASFEVKNDAYMESCTALSKSLDTLHPIDDVRSAVDTVRQEVDTRIAEYLQEIEALKKTYKEESRPNVAGRLDKVNNKAFKKQLKKVESGYYSLRQTFRYLLTQKIFPESLFCKFSLFCMEALMQEGELMEAMTIEREIKRFLQSHEEMVEERQYLFEDFEEGVITGRTELAGILGRLFLKEGMRIQGENLAMQRQNTLLKSLGVQVEDEQQESPSSKKKKSKKKKGSAEESPSQSTSAKTESIASPKETKAKDVKSAKSAEPKAKNVEVKPAQVKKTKVVEAKPKVPEVKPVTPKVPDTKVTAAKIAAAAATAATAVPAMVKDTTSVKSKPAVPSPPAKKPTPPPAKQPIVSPPKPTVPKSDDGWQTTPVRSTSSTQSSTSNGATTMPAEKKKKVKQEEAFPSLSSQQGSTSDVGGWGPVGESWASKIGESNVNKSSTDNSVDTEPPKDDEWTTIPSSTTTPTTAVKQDDNKAVQSPSSNQLDAKKTKAVTKSEPEQKKAPPGLKAAETKNQEHEWTTVPSNKAIKSNDLPAEISTTTKEQPKPDTSALGIEQSNTTQDGWGENTTSTATADGWGPSTTAAASVEKEQVNNDGWGAPSTATTANDNVDGWGTSTAAPIQTSGWGNEDAATKNNGWGATADNNATGWETPTDQSGGWGQEPKAQTNQATAAPAAAPQTTTTTTTTSDESNGWGQGSANKDNDGWGKPAQSSGWGATSDNDGLGGWGSVSATEGDWTKKQEATTKSWNTSASGTWEQEASKMSEGWNKPAASQAPVGRANDSDNWRQPQQQPRERYSIRKNDNRRSTGNANRGDDNAQQRGWNNSNTNDRWNDQNKHKRSSSGWNPNTGGSNDDNWRVKSSVDDINNGWGSTSTNTTTMPSASIAEKDNAPVDVVNVSMKDILQQSTATLPPPTQPPGLIKDPMLGASSTLSSPLATTSPMNFQMASANTTTTTTTATTPPLVQKDVLSADQIRNMSPENMIAFVQNLQQENMRLLQQLIAAQQEMALQTTRYSEMMTISRERESQMMQLFEARKQTELEEGRRYILSLEAHIGKLENQLKAAAAAAATGGGNGIGGVTAGFGNQDLFAGYREEMRSNQQHRGRRTYYNKPAIVRCGNCGGSGHTSAECQNACRYCGSTEHLSEACHANQ</sequence>
<evidence type="ECO:0000313" key="4">
    <source>
        <dbReference type="EMBL" id="CDH59030.1"/>
    </source>
</evidence>
<feature type="compositionally biased region" description="Basic residues" evidence="2">
    <location>
        <begin position="578"/>
        <end position="587"/>
    </location>
</feature>
<feature type="compositionally biased region" description="Polar residues" evidence="2">
    <location>
        <begin position="914"/>
        <end position="943"/>
    </location>
</feature>
<dbReference type="InterPro" id="IPR001878">
    <property type="entry name" value="Znf_CCHC"/>
</dbReference>
<feature type="compositionally biased region" description="Polar residues" evidence="2">
    <location>
        <begin position="1178"/>
        <end position="1189"/>
    </location>
</feature>
<comment type="caution">
    <text evidence="4">The sequence shown here is derived from an EMBL/GenBank/DDBJ whole genome shotgun (WGS) entry which is preliminary data.</text>
</comment>
<feature type="compositionally biased region" description="Low complexity" evidence="2">
    <location>
        <begin position="729"/>
        <end position="748"/>
    </location>
</feature>
<evidence type="ECO:0000256" key="2">
    <source>
        <dbReference type="SAM" id="MobiDB-lite"/>
    </source>
</evidence>
<feature type="compositionally biased region" description="Low complexity" evidence="2">
    <location>
        <begin position="815"/>
        <end position="826"/>
    </location>
</feature>
<feature type="region of interest" description="Disordered" evidence="2">
    <location>
        <begin position="674"/>
        <end position="1242"/>
    </location>
</feature>
<feature type="compositionally biased region" description="Basic and acidic residues" evidence="2">
    <location>
        <begin position="845"/>
        <end position="861"/>
    </location>
</feature>
<feature type="compositionally biased region" description="Low complexity" evidence="2">
    <location>
        <begin position="651"/>
        <end position="661"/>
    </location>
</feature>
<name>A0A068SAT2_9FUNG</name>
<dbReference type="EMBL" id="CBTN010000064">
    <property type="protein sequence ID" value="CDH59030.1"/>
    <property type="molecule type" value="Genomic_DNA"/>
</dbReference>
<evidence type="ECO:0000259" key="3">
    <source>
        <dbReference type="PROSITE" id="PS50158"/>
    </source>
</evidence>
<feature type="compositionally biased region" description="Polar residues" evidence="2">
    <location>
        <begin position="1201"/>
        <end position="1213"/>
    </location>
</feature>
<dbReference type="SMART" id="SM00343">
    <property type="entry name" value="ZnF_C2HC"/>
    <property type="match status" value="2"/>
</dbReference>
<feature type="compositionally biased region" description="Polar residues" evidence="2">
    <location>
        <begin position="1047"/>
        <end position="1059"/>
    </location>
</feature>
<dbReference type="STRING" id="1263082.A0A068SAT2"/>
<accession>A0A068SAT2</accession>
<dbReference type="PROSITE" id="PS50158">
    <property type="entry name" value="ZF_CCHC"/>
    <property type="match status" value="1"/>
</dbReference>
<evidence type="ECO:0000313" key="5">
    <source>
        <dbReference type="Proteomes" id="UP000027586"/>
    </source>
</evidence>
<keyword evidence="5" id="KW-1185">Reference proteome</keyword>
<feature type="compositionally biased region" description="Low complexity" evidence="2">
    <location>
        <begin position="674"/>
        <end position="694"/>
    </location>
</feature>
<feature type="compositionally biased region" description="Basic and acidic residues" evidence="2">
    <location>
        <begin position="869"/>
        <end position="878"/>
    </location>
</feature>
<dbReference type="SUPFAM" id="SSF57756">
    <property type="entry name" value="Retrovirus zinc finger-like domains"/>
    <property type="match status" value="1"/>
</dbReference>
<proteinExistence type="predicted"/>
<dbReference type="OrthoDB" id="2148641at2759"/>
<feature type="compositionally biased region" description="Polar residues" evidence="2">
    <location>
        <begin position="765"/>
        <end position="775"/>
    </location>
</feature>
<feature type="compositionally biased region" description="Polar residues" evidence="2">
    <location>
        <begin position="1103"/>
        <end position="1117"/>
    </location>
</feature>
<feature type="compositionally biased region" description="Polar residues" evidence="2">
    <location>
        <begin position="791"/>
        <end position="805"/>
    </location>
</feature>
<dbReference type="GO" id="GO:0008270">
    <property type="term" value="F:zinc ion binding"/>
    <property type="evidence" value="ECO:0007669"/>
    <property type="project" value="UniProtKB-KW"/>
</dbReference>
<dbReference type="Gene3D" id="4.10.60.10">
    <property type="entry name" value="Zinc finger, CCHC-type"/>
    <property type="match status" value="1"/>
</dbReference>
<keyword evidence="1" id="KW-0862">Zinc</keyword>
<keyword evidence="1" id="KW-0479">Metal-binding</keyword>
<feature type="domain" description="CCHC-type" evidence="3">
    <location>
        <begin position="1475"/>
        <end position="1491"/>
    </location>
</feature>
<dbReference type="InterPro" id="IPR036875">
    <property type="entry name" value="Znf_CCHC_sf"/>
</dbReference>
<feature type="compositionally biased region" description="Low complexity" evidence="2">
    <location>
        <begin position="1226"/>
        <end position="1238"/>
    </location>
</feature>
<feature type="compositionally biased region" description="Basic and acidic residues" evidence="2">
    <location>
        <begin position="640"/>
        <end position="650"/>
    </location>
</feature>
<feature type="compositionally biased region" description="Low complexity" evidence="2">
    <location>
        <begin position="1024"/>
        <end position="1046"/>
    </location>
</feature>
<feature type="compositionally biased region" description="Polar residues" evidence="2">
    <location>
        <begin position="835"/>
        <end position="844"/>
    </location>
</feature>
<dbReference type="GO" id="GO:0003676">
    <property type="term" value="F:nucleic acid binding"/>
    <property type="evidence" value="ECO:0007669"/>
    <property type="project" value="InterPro"/>
</dbReference>
<feature type="compositionally biased region" description="Polar residues" evidence="2">
    <location>
        <begin position="1069"/>
        <end position="1080"/>
    </location>
</feature>
<feature type="region of interest" description="Disordered" evidence="2">
    <location>
        <begin position="566"/>
        <end position="661"/>
    </location>
</feature>
<feature type="compositionally biased region" description="Basic and acidic residues" evidence="2">
    <location>
        <begin position="609"/>
        <end position="630"/>
    </location>
</feature>
<feature type="compositionally biased region" description="Polar residues" evidence="2">
    <location>
        <begin position="960"/>
        <end position="985"/>
    </location>
</feature>
<feature type="compositionally biased region" description="Pro residues" evidence="2">
    <location>
        <begin position="695"/>
        <end position="719"/>
    </location>
</feature>
<dbReference type="Proteomes" id="UP000027586">
    <property type="component" value="Unassembled WGS sequence"/>
</dbReference>
<reference evidence="4" key="1">
    <citation type="submission" date="2013-08" db="EMBL/GenBank/DDBJ databases">
        <title>Gene expansion shapes genome architecture in the human pathogen Lichtheimia corymbifera: an evolutionary genomics analysis in the ancient terrestrial Mucorales (Mucoromycotina).</title>
        <authorList>
            <person name="Schwartze V.U."/>
            <person name="Winter S."/>
            <person name="Shelest E."/>
            <person name="Marcet-Houben M."/>
            <person name="Horn F."/>
            <person name="Wehner S."/>
            <person name="Hoffmann K."/>
            <person name="Riege K."/>
            <person name="Sammeth M."/>
            <person name="Nowrousian M."/>
            <person name="Valiante V."/>
            <person name="Linde J."/>
            <person name="Jacobsen I.D."/>
            <person name="Marz M."/>
            <person name="Brakhage A.A."/>
            <person name="Gabaldon T."/>
            <person name="Bocker S."/>
            <person name="Voigt K."/>
        </authorList>
    </citation>
    <scope>NUCLEOTIDE SEQUENCE [LARGE SCALE GENOMIC DNA]</scope>
    <source>
        <strain evidence="4">FSU 9682</strain>
    </source>
</reference>
<protein>
    <recommendedName>
        <fullName evidence="3">CCHC-type domain-containing protein</fullName>
    </recommendedName>
</protein>
<dbReference type="VEuPathDB" id="FungiDB:LCOR_09867.1"/>